<protein>
    <submittedName>
        <fullName evidence="2">DUF1080 domain-containing protein</fullName>
    </submittedName>
</protein>
<dbReference type="InterPro" id="IPR010496">
    <property type="entry name" value="AL/BT2_dom"/>
</dbReference>
<dbReference type="Gene3D" id="2.60.120.560">
    <property type="entry name" value="Exo-inulinase, domain 1"/>
    <property type="match status" value="1"/>
</dbReference>
<feature type="domain" description="3-keto-alpha-glucoside-1,2-lyase/3-keto-2-hydroxy-glucal hydratase" evidence="1">
    <location>
        <begin position="28"/>
        <end position="261"/>
    </location>
</feature>
<evidence type="ECO:0000313" key="2">
    <source>
        <dbReference type="EMBL" id="MFD2587106.1"/>
    </source>
</evidence>
<evidence type="ECO:0000259" key="1">
    <source>
        <dbReference type="Pfam" id="PF06439"/>
    </source>
</evidence>
<dbReference type="PROSITE" id="PS51257">
    <property type="entry name" value="PROKAR_LIPOPROTEIN"/>
    <property type="match status" value="1"/>
</dbReference>
<name>A0ABW5MWD8_9FLAO</name>
<dbReference type="RefSeq" id="WP_377766666.1">
    <property type="nucleotide sequence ID" value="NZ_JBHULB010000011.1"/>
</dbReference>
<keyword evidence="3" id="KW-1185">Reference proteome</keyword>
<sequence length="277" mass="32380">MIKKILIVLSILGLVGCKTDLTQLNDNGYINLYNGQDLNDWNIMCRDFNKELAEKVFTSGENGVMHVFKDFEDEFGFKENRNETHCMFFSNKEYSRYSFKFEYKWGAKRFNNFDTYQYDAGMYYHVFDAKVWPQGLEYQVRYNHLEDLNHTGDIWNSGAQFDWYAQEGESSTKELSYLSPQEGGVAQKYRGGEHRASKKTVYNGLNGRWNKCEVIVMGNKYAVHILNDKVVNVLRNLSHSKGVIGLQAETAEIFYRNIEVKEFNSDIPIEKVLEKYK</sequence>
<gene>
    <name evidence="2" type="ORF">ACFSQJ_09200</name>
</gene>
<dbReference type="EMBL" id="JBHULB010000011">
    <property type="protein sequence ID" value="MFD2587106.1"/>
    <property type="molecule type" value="Genomic_DNA"/>
</dbReference>
<dbReference type="Pfam" id="PF06439">
    <property type="entry name" value="3keto-disac_hyd"/>
    <property type="match status" value="1"/>
</dbReference>
<proteinExistence type="predicted"/>
<comment type="caution">
    <text evidence="2">The sequence shown here is derived from an EMBL/GenBank/DDBJ whole genome shotgun (WGS) entry which is preliminary data.</text>
</comment>
<dbReference type="Proteomes" id="UP001597526">
    <property type="component" value="Unassembled WGS sequence"/>
</dbReference>
<reference evidence="3" key="1">
    <citation type="journal article" date="2019" name="Int. J. Syst. Evol. Microbiol.">
        <title>The Global Catalogue of Microorganisms (GCM) 10K type strain sequencing project: providing services to taxonomists for standard genome sequencing and annotation.</title>
        <authorList>
            <consortium name="The Broad Institute Genomics Platform"/>
            <consortium name="The Broad Institute Genome Sequencing Center for Infectious Disease"/>
            <person name="Wu L."/>
            <person name="Ma J."/>
        </authorList>
    </citation>
    <scope>NUCLEOTIDE SEQUENCE [LARGE SCALE GENOMIC DNA]</scope>
    <source>
        <strain evidence="3">KCTC 52368</strain>
    </source>
</reference>
<organism evidence="2 3">
    <name type="scientific">Croceitalea marina</name>
    <dbReference type="NCBI Taxonomy" id="1775166"/>
    <lineage>
        <taxon>Bacteria</taxon>
        <taxon>Pseudomonadati</taxon>
        <taxon>Bacteroidota</taxon>
        <taxon>Flavobacteriia</taxon>
        <taxon>Flavobacteriales</taxon>
        <taxon>Flavobacteriaceae</taxon>
        <taxon>Croceitalea</taxon>
    </lineage>
</organism>
<evidence type="ECO:0000313" key="3">
    <source>
        <dbReference type="Proteomes" id="UP001597526"/>
    </source>
</evidence>
<accession>A0ABW5MWD8</accession>